<dbReference type="Proteomes" id="UP001344658">
    <property type="component" value="Unassembled WGS sequence"/>
</dbReference>
<comment type="caution">
    <text evidence="3">The sequence shown here is derived from an EMBL/GenBank/DDBJ whole genome shotgun (WGS) entry which is preliminary data.</text>
</comment>
<feature type="region of interest" description="Disordered" evidence="1">
    <location>
        <begin position="1"/>
        <end position="118"/>
    </location>
</feature>
<evidence type="ECO:0000256" key="1">
    <source>
        <dbReference type="SAM" id="MobiDB-lite"/>
    </source>
</evidence>
<keyword evidence="2" id="KW-0812">Transmembrane</keyword>
<feature type="compositionally biased region" description="Low complexity" evidence="1">
    <location>
        <begin position="53"/>
        <end position="71"/>
    </location>
</feature>
<feature type="compositionally biased region" description="Low complexity" evidence="1">
    <location>
        <begin position="78"/>
        <end position="94"/>
    </location>
</feature>
<evidence type="ECO:0000313" key="4">
    <source>
        <dbReference type="Proteomes" id="UP001344658"/>
    </source>
</evidence>
<dbReference type="EMBL" id="JAZEWV010000005">
    <property type="protein sequence ID" value="MEE4542008.1"/>
    <property type="molecule type" value="Genomic_DNA"/>
</dbReference>
<keyword evidence="4" id="KW-1185">Reference proteome</keyword>
<keyword evidence="2" id="KW-1133">Transmembrane helix</keyword>
<dbReference type="RefSeq" id="WP_330793942.1">
    <property type="nucleotide sequence ID" value="NZ_JAZEWV010000005.1"/>
</dbReference>
<feature type="compositionally biased region" description="Pro residues" evidence="1">
    <location>
        <begin position="1"/>
        <end position="10"/>
    </location>
</feature>
<accession>A0ABU7P8K8</accession>
<reference evidence="3 4" key="1">
    <citation type="submission" date="2023-12" db="EMBL/GenBank/DDBJ databases">
        <title>Streptomyces sp. V4-01.</title>
        <authorList>
            <person name="Somphong A."/>
            <person name="Phongsopitanun W."/>
        </authorList>
    </citation>
    <scope>NUCLEOTIDE SEQUENCE [LARGE SCALE GENOMIC DNA]</scope>
    <source>
        <strain evidence="3 4">V4-01</strain>
    </source>
</reference>
<proteinExistence type="predicted"/>
<feature type="transmembrane region" description="Helical" evidence="2">
    <location>
        <begin position="121"/>
        <end position="141"/>
    </location>
</feature>
<organism evidence="3 4">
    <name type="scientific">Actinacidiphila polyblastidii</name>
    <dbReference type="NCBI Taxonomy" id="3110430"/>
    <lineage>
        <taxon>Bacteria</taxon>
        <taxon>Bacillati</taxon>
        <taxon>Actinomycetota</taxon>
        <taxon>Actinomycetes</taxon>
        <taxon>Kitasatosporales</taxon>
        <taxon>Streptomycetaceae</taxon>
        <taxon>Actinacidiphila</taxon>
    </lineage>
</organism>
<evidence type="ECO:0000313" key="3">
    <source>
        <dbReference type="EMBL" id="MEE4542008.1"/>
    </source>
</evidence>
<feature type="compositionally biased region" description="Gly residues" evidence="1">
    <location>
        <begin position="15"/>
        <end position="30"/>
    </location>
</feature>
<gene>
    <name evidence="3" type="ORF">V2S66_08500</name>
</gene>
<evidence type="ECO:0000256" key="2">
    <source>
        <dbReference type="SAM" id="Phobius"/>
    </source>
</evidence>
<sequence length="345" mass="35423">MSYNQPPPDPYGQQPQGGGYGQPQQGGGYGQPQPPQQGGYGQPQPPQQGGYGQPQPGYGQQQPQPGYGYPQQAPPAQAPYGQAPQQPAYGQQPPYGQPPQQPGYGGYPQQRPQGGGSGKRTGVIIGVVVALVAVGAGVFLLTKGDGGSGSALKDDGKKYKLITPDTVAADYKKSDDAMSGSDDGFDDSDVAKMKALGVTGPTKVTAGYMKGSQLTGSLLQFSGVYGTVKDPQKVVDGMFTELRAQASQDKSSDGSKTELIGGAQTVHPAGADDAVMECQQAKSTDGSSGKSFPTTICLWADYSTVGYVLPVDLASIVAGGGKATSVADAADLTAKVRKDVRVPLS</sequence>
<protein>
    <submittedName>
        <fullName evidence="3">Uncharacterized protein</fullName>
    </submittedName>
</protein>
<keyword evidence="2" id="KW-0472">Membrane</keyword>
<name>A0ABU7P8K8_9ACTN</name>